<dbReference type="InterPro" id="IPR036880">
    <property type="entry name" value="Kunitz_BPTI_sf"/>
</dbReference>
<gene>
    <name evidence="2" type="ORF">ANCDUO_05677</name>
</gene>
<dbReference type="Pfam" id="PF00014">
    <property type="entry name" value="Kunitz_BPTI"/>
    <property type="match status" value="1"/>
</dbReference>
<evidence type="ECO:0000259" key="1">
    <source>
        <dbReference type="PROSITE" id="PS50279"/>
    </source>
</evidence>
<dbReference type="GO" id="GO:0004867">
    <property type="term" value="F:serine-type endopeptidase inhibitor activity"/>
    <property type="evidence" value="ECO:0007669"/>
    <property type="project" value="InterPro"/>
</dbReference>
<dbReference type="Gene3D" id="4.10.410.10">
    <property type="entry name" value="Pancreatic trypsin inhibitor Kunitz domain"/>
    <property type="match status" value="1"/>
</dbReference>
<organism evidence="2 3">
    <name type="scientific">Ancylostoma duodenale</name>
    <dbReference type="NCBI Taxonomy" id="51022"/>
    <lineage>
        <taxon>Eukaryota</taxon>
        <taxon>Metazoa</taxon>
        <taxon>Ecdysozoa</taxon>
        <taxon>Nematoda</taxon>
        <taxon>Chromadorea</taxon>
        <taxon>Rhabditida</taxon>
        <taxon>Rhabditina</taxon>
        <taxon>Rhabditomorpha</taxon>
        <taxon>Strongyloidea</taxon>
        <taxon>Ancylostomatidae</taxon>
        <taxon>Ancylostomatinae</taxon>
        <taxon>Ancylostoma</taxon>
    </lineage>
</organism>
<dbReference type="OrthoDB" id="5877545at2759"/>
<evidence type="ECO:0000313" key="2">
    <source>
        <dbReference type="EMBL" id="KIH64017.1"/>
    </source>
</evidence>
<reference evidence="2 3" key="1">
    <citation type="submission" date="2013-12" db="EMBL/GenBank/DDBJ databases">
        <title>Draft genome of the parsitic nematode Ancylostoma duodenale.</title>
        <authorList>
            <person name="Mitreva M."/>
        </authorList>
    </citation>
    <scope>NUCLEOTIDE SEQUENCE [LARGE SCALE GENOMIC DNA]</scope>
    <source>
        <strain evidence="2 3">Zhejiang</strain>
    </source>
</reference>
<keyword evidence="3" id="KW-1185">Reference proteome</keyword>
<proteinExistence type="predicted"/>
<dbReference type="FunFam" id="4.10.410.10:FF:000028">
    <property type="entry name" value="CBN-MEC-1 protein"/>
    <property type="match status" value="1"/>
</dbReference>
<dbReference type="CDD" id="cd21630">
    <property type="entry name" value="Kunitz_TAP-like"/>
    <property type="match status" value="1"/>
</dbReference>
<dbReference type="Proteomes" id="UP000054047">
    <property type="component" value="Unassembled WGS sequence"/>
</dbReference>
<dbReference type="InterPro" id="IPR002223">
    <property type="entry name" value="Kunitz_BPTI"/>
</dbReference>
<dbReference type="SUPFAM" id="SSF57362">
    <property type="entry name" value="BPTI-like"/>
    <property type="match status" value="1"/>
</dbReference>
<dbReference type="SMART" id="SM00131">
    <property type="entry name" value="KU"/>
    <property type="match status" value="1"/>
</dbReference>
<evidence type="ECO:0000313" key="3">
    <source>
        <dbReference type="Proteomes" id="UP000054047"/>
    </source>
</evidence>
<accession>A0A0C2DMZ8</accession>
<name>A0A0C2DMZ8_9BILA</name>
<sequence length="95" mass="11092">MSRPKDLCDEPLHPRLEEDCNNENWELRWFFNKKRGACKSFWYGGCEADARNFFGDIKVQPFFVSGPEPIADYEATSFRVARRLAATNTLSLQKR</sequence>
<dbReference type="EMBL" id="KN728294">
    <property type="protein sequence ID" value="KIH64017.1"/>
    <property type="molecule type" value="Genomic_DNA"/>
</dbReference>
<dbReference type="PROSITE" id="PS50279">
    <property type="entry name" value="BPTI_KUNITZ_2"/>
    <property type="match status" value="1"/>
</dbReference>
<dbReference type="AlphaFoldDB" id="A0A0C2DMZ8"/>
<feature type="domain" description="BPTI/Kunitz inhibitor" evidence="1">
    <location>
        <begin position="8"/>
        <end position="54"/>
    </location>
</feature>
<protein>
    <submittedName>
        <fullName evidence="2">Kunitz/Bovine pancreatic trypsin inhibitor domain protein</fullName>
    </submittedName>
</protein>